<evidence type="ECO:0000256" key="8">
    <source>
        <dbReference type="ARBA" id="ARBA00022989"/>
    </source>
</evidence>
<evidence type="ECO:0000256" key="17">
    <source>
        <dbReference type="SAM" id="Phobius"/>
    </source>
</evidence>
<evidence type="ECO:0000256" key="14">
    <source>
        <dbReference type="ARBA" id="ARBA00023293"/>
    </source>
</evidence>
<comment type="subcellular location">
    <subcellularLocation>
        <location evidence="2">Cell membrane</location>
        <topology evidence="2">Single-pass type I membrane protein</topology>
    </subcellularLocation>
</comment>
<evidence type="ECO:0000313" key="21">
    <source>
        <dbReference type="Proteomes" id="UP001634394"/>
    </source>
</evidence>
<gene>
    <name evidence="20" type="ORF">ACJMK2_009893</name>
</gene>
<evidence type="ECO:0000256" key="2">
    <source>
        <dbReference type="ARBA" id="ARBA00004251"/>
    </source>
</evidence>
<comment type="similarity">
    <text evidence="15">Belongs to the adenylyl cyclase class-4/guanylyl cyclase family.</text>
</comment>
<dbReference type="Pfam" id="PF07714">
    <property type="entry name" value="PK_Tyr_Ser-Thr"/>
    <property type="match status" value="1"/>
</dbReference>
<dbReference type="PROSITE" id="PS00452">
    <property type="entry name" value="GUANYLATE_CYCLASE_1"/>
    <property type="match status" value="1"/>
</dbReference>
<evidence type="ECO:0000259" key="18">
    <source>
        <dbReference type="PROSITE" id="PS50011"/>
    </source>
</evidence>
<dbReference type="GO" id="GO:0004383">
    <property type="term" value="F:guanylate cyclase activity"/>
    <property type="evidence" value="ECO:0007669"/>
    <property type="project" value="UniProtKB-EC"/>
</dbReference>
<keyword evidence="6" id="KW-0732">Signal</keyword>
<keyword evidence="13 15" id="KW-0456">Lyase</keyword>
<evidence type="ECO:0000256" key="12">
    <source>
        <dbReference type="ARBA" id="ARBA00023180"/>
    </source>
</evidence>
<dbReference type="InterPro" id="IPR000719">
    <property type="entry name" value="Prot_kinase_dom"/>
</dbReference>
<name>A0ABD3VDM5_SINWO</name>
<dbReference type="CDD" id="cd07302">
    <property type="entry name" value="CHD"/>
    <property type="match status" value="1"/>
</dbReference>
<dbReference type="FunFam" id="3.30.70.1230:FF:000004">
    <property type="entry name" value="Guanylate cyclase"/>
    <property type="match status" value="1"/>
</dbReference>
<keyword evidence="8 17" id="KW-1133">Transmembrane helix</keyword>
<keyword evidence="4" id="KW-1003">Cell membrane</keyword>
<keyword evidence="5 17" id="KW-0812">Transmembrane</keyword>
<dbReference type="EC" id="4.6.1.2" evidence="3 16"/>
<dbReference type="InterPro" id="IPR011009">
    <property type="entry name" value="Kinase-like_dom_sf"/>
</dbReference>
<dbReference type="InterPro" id="IPR001245">
    <property type="entry name" value="Ser-Thr/Tyr_kinase_cat_dom"/>
</dbReference>
<dbReference type="Gene3D" id="1.10.510.10">
    <property type="entry name" value="Transferase(Phosphotransferase) domain 1"/>
    <property type="match status" value="1"/>
</dbReference>
<keyword evidence="10 17" id="KW-0472">Membrane</keyword>
<keyword evidence="21" id="KW-1185">Reference proteome</keyword>
<sequence length="884" mass="101277">MKAIMLSYHWKHTAIIYDSSYIFFDYAGKNLVQDFRLDGEMARPYDIPFDPSKVRDYYDLLDEAKANARVFVIFCNAEILRDILWRAYETGFTDGDFVFITMELFPSDWLGYYREFLRGDGKDAGVTKAYESVLILTLRHLDNPEYLIFAEEVKRIAAQDFNYVFGDEEVNYFITAFYDSVIYLTIAINKTLEEGGNLSDGYTLARKLWNSSFPGITGIVAVDALGNRIADFDLIDMMSPTTRQFQRVGSFLGATLTYKPLTGKDIVWPNGLPMDVPRCGFKDELCITNTDPLENLKIIAGTTVAVLVLLAVAGVAGAFFYRKMKLESEIWKMSWLLTRDQIQMRKGRANDSFLSKSMLTVQTGEENSSLFERHVFTKTAICKGLTVAVRHLHLKTMDLNREVMVEFTEMQRLHHKNLAMFVGVCQDPEFRVVVMEYCPRGSLQDILENSSIDLDYSFRYSLIWDIVQGMLYLQGSSVGYHGRLSSTNCLIDSHFQLKLTDYGLHTLYMMDRKEEMKGANGTCFNTYKLLWVAPEHLRESHEYMKGSKKGDVYSFAIILQEITLRSPPFDDCTLTVDELLEKLKNPNTEIFRPKIPVDIFDKGLGYLMKECWCESPNERLTFPEIQEKVRNLRVGRSTNIMDNLLQRMSQYADNLETLVTERTEAYLDEKKRAEELLYRLIPSSVAKQLQLGNSVAPESYSCVTIYFSDIVEFTNLSATSTPIQVVEFLNQLYTAFDTTISNYDVYKVETIGDAYMVVSGLPIRNDNQHSREIANMSLHIRSVASNFRIAHRPDEKLRIRIGIHSGPVCAGVVGVKMPRYCLFGDTVNTASRMESNSMPLRIHMSSSTKSILDQFEGYEFEERGEIEIKGKGKMTTYWLNGRRS</sequence>
<feature type="domain" description="Guanylate cyclase" evidence="19">
    <location>
        <begin position="704"/>
        <end position="834"/>
    </location>
</feature>
<dbReference type="Gene3D" id="3.30.70.1230">
    <property type="entry name" value="Nucleotide cyclase"/>
    <property type="match status" value="1"/>
</dbReference>
<dbReference type="Proteomes" id="UP001634394">
    <property type="component" value="Unassembled WGS sequence"/>
</dbReference>
<evidence type="ECO:0000256" key="9">
    <source>
        <dbReference type="ARBA" id="ARBA00023134"/>
    </source>
</evidence>
<dbReference type="InterPro" id="IPR001828">
    <property type="entry name" value="ANF_lig-bd_rcpt"/>
</dbReference>
<evidence type="ECO:0000256" key="16">
    <source>
        <dbReference type="RuleBase" id="RU003431"/>
    </source>
</evidence>
<protein>
    <recommendedName>
        <fullName evidence="3 16">Guanylate cyclase</fullName>
        <ecNumber evidence="3 16">4.6.1.2</ecNumber>
    </recommendedName>
</protein>
<feature type="transmembrane region" description="Helical" evidence="17">
    <location>
        <begin position="298"/>
        <end position="321"/>
    </location>
</feature>
<keyword evidence="12" id="KW-0325">Glycoprotein</keyword>
<keyword evidence="14 16" id="KW-0141">cGMP biosynthesis</keyword>
<evidence type="ECO:0000256" key="5">
    <source>
        <dbReference type="ARBA" id="ARBA00022692"/>
    </source>
</evidence>
<dbReference type="SMART" id="SM00044">
    <property type="entry name" value="CYCc"/>
    <property type="match status" value="1"/>
</dbReference>
<evidence type="ECO:0000259" key="19">
    <source>
        <dbReference type="PROSITE" id="PS50125"/>
    </source>
</evidence>
<dbReference type="PANTHER" id="PTHR11920">
    <property type="entry name" value="GUANYLYL CYCLASE"/>
    <property type="match status" value="1"/>
</dbReference>
<dbReference type="Gene3D" id="3.40.50.2300">
    <property type="match status" value="3"/>
</dbReference>
<dbReference type="AlphaFoldDB" id="A0ABD3VDM5"/>
<dbReference type="PANTHER" id="PTHR11920:SF494">
    <property type="entry name" value="ATRIAL NATRIURETIC PEPTIDE RECEPTOR 2"/>
    <property type="match status" value="1"/>
</dbReference>
<evidence type="ECO:0000256" key="10">
    <source>
        <dbReference type="ARBA" id="ARBA00023136"/>
    </source>
</evidence>
<evidence type="ECO:0000256" key="1">
    <source>
        <dbReference type="ARBA" id="ARBA00001436"/>
    </source>
</evidence>
<comment type="caution">
    <text evidence="20">The sequence shown here is derived from an EMBL/GenBank/DDBJ whole genome shotgun (WGS) entry which is preliminary data.</text>
</comment>
<dbReference type="Pfam" id="PF01094">
    <property type="entry name" value="ANF_receptor"/>
    <property type="match status" value="1"/>
</dbReference>
<evidence type="ECO:0000256" key="11">
    <source>
        <dbReference type="ARBA" id="ARBA00023170"/>
    </source>
</evidence>
<comment type="catalytic activity">
    <reaction evidence="1 16">
        <text>GTP = 3',5'-cyclic GMP + diphosphate</text>
        <dbReference type="Rhea" id="RHEA:13665"/>
        <dbReference type="ChEBI" id="CHEBI:33019"/>
        <dbReference type="ChEBI" id="CHEBI:37565"/>
        <dbReference type="ChEBI" id="CHEBI:57746"/>
        <dbReference type="EC" id="4.6.1.2"/>
    </reaction>
</comment>
<dbReference type="CDD" id="cd06352">
    <property type="entry name" value="PBP1_NPR_GC-like"/>
    <property type="match status" value="1"/>
</dbReference>
<keyword evidence="11" id="KW-0675">Receptor</keyword>
<dbReference type="InterPro" id="IPR028082">
    <property type="entry name" value="Peripla_BP_I"/>
</dbReference>
<evidence type="ECO:0000256" key="6">
    <source>
        <dbReference type="ARBA" id="ARBA00022729"/>
    </source>
</evidence>
<evidence type="ECO:0000256" key="13">
    <source>
        <dbReference type="ARBA" id="ARBA00023239"/>
    </source>
</evidence>
<dbReference type="EMBL" id="JBJQND010000012">
    <property type="protein sequence ID" value="KAL3859686.1"/>
    <property type="molecule type" value="Genomic_DNA"/>
</dbReference>
<dbReference type="PROSITE" id="PS50125">
    <property type="entry name" value="GUANYLATE_CYCLASE_2"/>
    <property type="match status" value="1"/>
</dbReference>
<dbReference type="SUPFAM" id="SSF53822">
    <property type="entry name" value="Periplasmic binding protein-like I"/>
    <property type="match status" value="1"/>
</dbReference>
<dbReference type="InterPro" id="IPR001054">
    <property type="entry name" value="A/G_cyclase"/>
</dbReference>
<keyword evidence="7" id="KW-0547">Nucleotide-binding</keyword>
<evidence type="ECO:0000256" key="4">
    <source>
        <dbReference type="ARBA" id="ARBA00022475"/>
    </source>
</evidence>
<evidence type="ECO:0000256" key="7">
    <source>
        <dbReference type="ARBA" id="ARBA00022741"/>
    </source>
</evidence>
<evidence type="ECO:0000256" key="3">
    <source>
        <dbReference type="ARBA" id="ARBA00012202"/>
    </source>
</evidence>
<dbReference type="SUPFAM" id="SSF55073">
    <property type="entry name" value="Nucleotide cyclase"/>
    <property type="match status" value="1"/>
</dbReference>
<proteinExistence type="inferred from homology"/>
<dbReference type="Pfam" id="PF00211">
    <property type="entry name" value="Guanylate_cyc"/>
    <property type="match status" value="1"/>
</dbReference>
<keyword evidence="9" id="KW-0342">GTP-binding</keyword>
<accession>A0ABD3VDM5</accession>
<feature type="domain" description="Protein kinase" evidence="18">
    <location>
        <begin position="355"/>
        <end position="634"/>
    </location>
</feature>
<dbReference type="InterPro" id="IPR029787">
    <property type="entry name" value="Nucleotide_cyclase"/>
</dbReference>
<evidence type="ECO:0000313" key="20">
    <source>
        <dbReference type="EMBL" id="KAL3859686.1"/>
    </source>
</evidence>
<dbReference type="PROSITE" id="PS50011">
    <property type="entry name" value="PROTEIN_KINASE_DOM"/>
    <property type="match status" value="1"/>
</dbReference>
<dbReference type="SUPFAM" id="SSF56112">
    <property type="entry name" value="Protein kinase-like (PK-like)"/>
    <property type="match status" value="1"/>
</dbReference>
<evidence type="ECO:0000256" key="15">
    <source>
        <dbReference type="RuleBase" id="RU000405"/>
    </source>
</evidence>
<dbReference type="InterPro" id="IPR001170">
    <property type="entry name" value="ANPR/GUC"/>
</dbReference>
<dbReference type="PRINTS" id="PR00255">
    <property type="entry name" value="NATPEPTIDER"/>
</dbReference>
<reference evidence="20 21" key="1">
    <citation type="submission" date="2024-11" db="EMBL/GenBank/DDBJ databases">
        <title>Chromosome-level genome assembly of the freshwater bivalve Anodonta woodiana.</title>
        <authorList>
            <person name="Chen X."/>
        </authorList>
    </citation>
    <scope>NUCLEOTIDE SEQUENCE [LARGE SCALE GENOMIC DNA]</scope>
    <source>
        <strain evidence="20">MN2024</strain>
        <tissue evidence="20">Gills</tissue>
    </source>
</reference>
<dbReference type="GO" id="GO:0005886">
    <property type="term" value="C:plasma membrane"/>
    <property type="evidence" value="ECO:0007669"/>
    <property type="project" value="UniProtKB-SubCell"/>
</dbReference>
<organism evidence="20 21">
    <name type="scientific">Sinanodonta woodiana</name>
    <name type="common">Chinese pond mussel</name>
    <name type="synonym">Anodonta woodiana</name>
    <dbReference type="NCBI Taxonomy" id="1069815"/>
    <lineage>
        <taxon>Eukaryota</taxon>
        <taxon>Metazoa</taxon>
        <taxon>Spiralia</taxon>
        <taxon>Lophotrochozoa</taxon>
        <taxon>Mollusca</taxon>
        <taxon>Bivalvia</taxon>
        <taxon>Autobranchia</taxon>
        <taxon>Heteroconchia</taxon>
        <taxon>Palaeoheterodonta</taxon>
        <taxon>Unionida</taxon>
        <taxon>Unionoidea</taxon>
        <taxon>Unionidae</taxon>
        <taxon>Unioninae</taxon>
        <taxon>Sinanodonta</taxon>
    </lineage>
</organism>
<dbReference type="InterPro" id="IPR018297">
    <property type="entry name" value="A/G_cyclase_CS"/>
</dbReference>
<dbReference type="Gene3D" id="6.10.250.780">
    <property type="match status" value="1"/>
</dbReference>
<dbReference type="GO" id="GO:0005525">
    <property type="term" value="F:GTP binding"/>
    <property type="evidence" value="ECO:0007669"/>
    <property type="project" value="UniProtKB-KW"/>
</dbReference>
<dbReference type="InterPro" id="IPR050401">
    <property type="entry name" value="Cyclic_nucleotide_synthase"/>
</dbReference>